<feature type="transmembrane region" description="Helical" evidence="1">
    <location>
        <begin position="71"/>
        <end position="93"/>
    </location>
</feature>
<dbReference type="EMBL" id="WYDN01000005">
    <property type="protein sequence ID" value="NAZ15899.1"/>
    <property type="molecule type" value="Genomic_DNA"/>
</dbReference>
<feature type="transmembrane region" description="Helical" evidence="1">
    <location>
        <begin position="114"/>
        <end position="147"/>
    </location>
</feature>
<protein>
    <submittedName>
        <fullName evidence="2">Uncharacterized protein</fullName>
    </submittedName>
</protein>
<proteinExistence type="predicted"/>
<evidence type="ECO:0000313" key="3">
    <source>
        <dbReference type="Proteomes" id="UP000477543"/>
    </source>
</evidence>
<keyword evidence="1" id="KW-0472">Membrane</keyword>
<dbReference type="RefSeq" id="WP_146956081.1">
    <property type="nucleotide sequence ID" value="NZ_POAF01000006.1"/>
</dbReference>
<feature type="transmembrane region" description="Helical" evidence="1">
    <location>
        <begin position="159"/>
        <end position="181"/>
    </location>
</feature>
<feature type="transmembrane region" description="Helical" evidence="1">
    <location>
        <begin position="229"/>
        <end position="248"/>
    </location>
</feature>
<accession>A0A6L9G402</accession>
<evidence type="ECO:0000313" key="2">
    <source>
        <dbReference type="EMBL" id="NAZ15899.1"/>
    </source>
</evidence>
<gene>
    <name evidence="2" type="ORF">GT020_07440</name>
</gene>
<evidence type="ECO:0000256" key="1">
    <source>
        <dbReference type="SAM" id="Phobius"/>
    </source>
</evidence>
<organism evidence="2 3">
    <name type="scientific">Glutamicibacter soli</name>
    <dbReference type="NCBI Taxonomy" id="453836"/>
    <lineage>
        <taxon>Bacteria</taxon>
        <taxon>Bacillati</taxon>
        <taxon>Actinomycetota</taxon>
        <taxon>Actinomycetes</taxon>
        <taxon>Micrococcales</taxon>
        <taxon>Micrococcaceae</taxon>
        <taxon>Glutamicibacter</taxon>
    </lineage>
</organism>
<keyword evidence="1" id="KW-1133">Transmembrane helix</keyword>
<dbReference type="AlphaFoldDB" id="A0A6L9G402"/>
<keyword evidence="1" id="KW-0812">Transmembrane</keyword>
<name>A0A6L9G402_9MICC</name>
<feature type="transmembrane region" description="Helical" evidence="1">
    <location>
        <begin position="188"/>
        <end position="209"/>
    </location>
</feature>
<feature type="transmembrane region" description="Helical" evidence="1">
    <location>
        <begin position="38"/>
        <end position="59"/>
    </location>
</feature>
<dbReference type="Proteomes" id="UP000477543">
    <property type="component" value="Unassembled WGS sequence"/>
</dbReference>
<sequence>MKTTDTPERQPLVGSRPTLGRLVGLEFRKLTTVRSGQSVLWSMLGLGLLLSFGVCWVLIAQEEAELSFSVIMMAFTVCAALGTPILGILVYTMDWQHRDILMILALEPRRHRVFLAKLVTSVLIGVALCAAFIATGLAVSFGLASAFGMAWTAQGSLEVLGMLIVLSFAGSLSGAALGSALLSTPLSVVIVIIQVLLIDNLLLLLPGGIGPFLQTASMSNSLIGDGSMGTALSSFALWVLLPFAVGFIRMRRAEPH</sequence>
<reference evidence="2 3" key="1">
    <citation type="submission" date="2020-01" db="EMBL/GenBank/DDBJ databases">
        <title>Glutamicibacter soli M275.</title>
        <authorList>
            <person name="Meng X."/>
        </authorList>
    </citation>
    <scope>NUCLEOTIDE SEQUENCE [LARGE SCALE GENOMIC DNA]</scope>
    <source>
        <strain evidence="2 3">M275</strain>
    </source>
</reference>
<comment type="caution">
    <text evidence="2">The sequence shown here is derived from an EMBL/GenBank/DDBJ whole genome shotgun (WGS) entry which is preliminary data.</text>
</comment>